<accession>A0AAV2QEZ6</accession>
<keyword evidence="1" id="KW-1133">Transmembrane helix</keyword>
<gene>
    <name evidence="2" type="ORF">MNOR_LOCUS11952</name>
</gene>
<organism evidence="2 3">
    <name type="scientific">Meganyctiphanes norvegica</name>
    <name type="common">Northern krill</name>
    <name type="synonym">Thysanopoda norvegica</name>
    <dbReference type="NCBI Taxonomy" id="48144"/>
    <lineage>
        <taxon>Eukaryota</taxon>
        <taxon>Metazoa</taxon>
        <taxon>Ecdysozoa</taxon>
        <taxon>Arthropoda</taxon>
        <taxon>Crustacea</taxon>
        <taxon>Multicrustacea</taxon>
        <taxon>Malacostraca</taxon>
        <taxon>Eumalacostraca</taxon>
        <taxon>Eucarida</taxon>
        <taxon>Euphausiacea</taxon>
        <taxon>Euphausiidae</taxon>
        <taxon>Meganyctiphanes</taxon>
    </lineage>
</organism>
<evidence type="ECO:0000313" key="3">
    <source>
        <dbReference type="Proteomes" id="UP001497623"/>
    </source>
</evidence>
<keyword evidence="1" id="KW-0812">Transmembrane</keyword>
<dbReference type="AlphaFoldDB" id="A0AAV2QEZ6"/>
<evidence type="ECO:0000256" key="1">
    <source>
        <dbReference type="SAM" id="Phobius"/>
    </source>
</evidence>
<proteinExistence type="predicted"/>
<dbReference type="EMBL" id="CAXKWB010006398">
    <property type="protein sequence ID" value="CAL4082633.1"/>
    <property type="molecule type" value="Genomic_DNA"/>
</dbReference>
<dbReference type="Proteomes" id="UP001497623">
    <property type="component" value="Unassembled WGS sequence"/>
</dbReference>
<evidence type="ECO:0000313" key="2">
    <source>
        <dbReference type="EMBL" id="CAL4082633.1"/>
    </source>
</evidence>
<name>A0AAV2QEZ6_MEGNR</name>
<feature type="transmembrane region" description="Helical" evidence="1">
    <location>
        <begin position="92"/>
        <end position="113"/>
    </location>
</feature>
<reference evidence="2 3" key="1">
    <citation type="submission" date="2024-05" db="EMBL/GenBank/DDBJ databases">
        <authorList>
            <person name="Wallberg A."/>
        </authorList>
    </citation>
    <scope>NUCLEOTIDE SEQUENCE [LARGE SCALE GENOMIC DNA]</scope>
</reference>
<protein>
    <submittedName>
        <fullName evidence="2">Uncharacterized protein</fullName>
    </submittedName>
</protein>
<comment type="caution">
    <text evidence="2">The sequence shown here is derived from an EMBL/GenBank/DDBJ whole genome shotgun (WGS) entry which is preliminary data.</text>
</comment>
<sequence>MQSFLNNATTKQPHQNRSKECLTLYPYGYIFSLYLRSGIINHTSHNSERSKGISADFGHGKLQQRVQAQLRSRLGFIGNIQHHCLARQRRPLLVQWILYITFTDVLLILHYYADDDYKLAVIII</sequence>
<keyword evidence="3" id="KW-1185">Reference proteome</keyword>
<keyword evidence="1" id="KW-0472">Membrane</keyword>